<proteinExistence type="predicted"/>
<dbReference type="EMBL" id="LASV01000014">
    <property type="protein sequence ID" value="KKA25696.1"/>
    <property type="molecule type" value="Genomic_DNA"/>
</dbReference>
<organism evidence="1 2">
    <name type="scientific">Rasamsonia emersonii (strain ATCC 16479 / CBS 393.64 / IMI 116815)</name>
    <dbReference type="NCBI Taxonomy" id="1408163"/>
    <lineage>
        <taxon>Eukaryota</taxon>
        <taxon>Fungi</taxon>
        <taxon>Dikarya</taxon>
        <taxon>Ascomycota</taxon>
        <taxon>Pezizomycotina</taxon>
        <taxon>Eurotiomycetes</taxon>
        <taxon>Eurotiomycetidae</taxon>
        <taxon>Eurotiales</taxon>
        <taxon>Trichocomaceae</taxon>
        <taxon>Rasamsonia</taxon>
    </lineage>
</organism>
<comment type="caution">
    <text evidence="1">The sequence shown here is derived from an EMBL/GenBank/DDBJ whole genome shotgun (WGS) entry which is preliminary data.</text>
</comment>
<reference evidence="1 2" key="1">
    <citation type="submission" date="2015-04" db="EMBL/GenBank/DDBJ databases">
        <authorList>
            <person name="Heijne W.H."/>
            <person name="Fedorova N.D."/>
            <person name="Nierman W.C."/>
            <person name="Vollebregt A.W."/>
            <person name="Zhao Z."/>
            <person name="Wu L."/>
            <person name="Kumar M."/>
            <person name="Stam H."/>
            <person name="van den Berg M.A."/>
            <person name="Pel H.J."/>
        </authorList>
    </citation>
    <scope>NUCLEOTIDE SEQUENCE [LARGE SCALE GENOMIC DNA]</scope>
    <source>
        <strain evidence="1 2">CBS 393.64</strain>
    </source>
</reference>
<evidence type="ECO:0000313" key="2">
    <source>
        <dbReference type="Proteomes" id="UP000053958"/>
    </source>
</evidence>
<gene>
    <name evidence="1" type="ORF">T310_0252</name>
</gene>
<dbReference type="GeneID" id="25312307"/>
<keyword evidence="2" id="KW-1185">Reference proteome</keyword>
<dbReference type="RefSeq" id="XP_013332308.1">
    <property type="nucleotide sequence ID" value="XM_013476854.1"/>
</dbReference>
<dbReference type="AlphaFoldDB" id="A0A0F4Z6I5"/>
<sequence length="123" mass="14046">MATWPSEFANVLDFGTMDQYINAFRQAVRNANRIDGTQIQPRAAALLMLRGIQNKLPMWVTTIKYNISKRAEPGKMTEMELLELCEKAIDQGREREPHPERMGYRDTAEQCAVPLALVPPAWL</sequence>
<accession>A0A0F4Z6I5</accession>
<protein>
    <submittedName>
        <fullName evidence="1">Uncharacterized protein</fullName>
    </submittedName>
</protein>
<dbReference type="Proteomes" id="UP000053958">
    <property type="component" value="Unassembled WGS sequence"/>
</dbReference>
<name>A0A0F4Z6I5_RASE3</name>
<dbReference type="OrthoDB" id="4482003at2759"/>
<evidence type="ECO:0000313" key="1">
    <source>
        <dbReference type="EMBL" id="KKA25696.1"/>
    </source>
</evidence>